<protein>
    <submittedName>
        <fullName evidence="2">Uncharacterized protein</fullName>
    </submittedName>
</protein>
<keyword evidence="3" id="KW-1185">Reference proteome</keyword>
<sequence>MSSVKLKMLLEIWKDKLISWRLLDEDEYQQLQQEHNEKLKTGEIIEPSHQPCSDKGKKCIQPMDEPSTHTGTLMSSPSGAVPDNTIHTWSSSLSYEL</sequence>
<accession>A0A9P7ECW2</accession>
<reference evidence="2" key="1">
    <citation type="journal article" date="2020" name="New Phytol.">
        <title>Comparative genomics reveals dynamic genome evolution in host specialist ectomycorrhizal fungi.</title>
        <authorList>
            <person name="Lofgren L.A."/>
            <person name="Nguyen N.H."/>
            <person name="Vilgalys R."/>
            <person name="Ruytinx J."/>
            <person name="Liao H.L."/>
            <person name="Branco S."/>
            <person name="Kuo A."/>
            <person name="LaButti K."/>
            <person name="Lipzen A."/>
            <person name="Andreopoulos W."/>
            <person name="Pangilinan J."/>
            <person name="Riley R."/>
            <person name="Hundley H."/>
            <person name="Na H."/>
            <person name="Barry K."/>
            <person name="Grigoriev I.V."/>
            <person name="Stajich J.E."/>
            <person name="Kennedy P.G."/>
        </authorList>
    </citation>
    <scope>NUCLEOTIDE SEQUENCE</scope>
    <source>
        <strain evidence="2">MN1</strain>
    </source>
</reference>
<dbReference type="RefSeq" id="XP_041193807.1">
    <property type="nucleotide sequence ID" value="XM_041340018.1"/>
</dbReference>
<dbReference type="AlphaFoldDB" id="A0A9P7ECW2"/>
<evidence type="ECO:0000256" key="1">
    <source>
        <dbReference type="SAM" id="MobiDB-lite"/>
    </source>
</evidence>
<name>A0A9P7ECW2_9AGAM</name>
<feature type="compositionally biased region" description="Polar residues" evidence="1">
    <location>
        <begin position="68"/>
        <end position="78"/>
    </location>
</feature>
<feature type="region of interest" description="Disordered" evidence="1">
    <location>
        <begin position="46"/>
        <end position="82"/>
    </location>
</feature>
<proteinExistence type="predicted"/>
<dbReference type="GeneID" id="64634034"/>
<evidence type="ECO:0000313" key="3">
    <source>
        <dbReference type="Proteomes" id="UP000807769"/>
    </source>
</evidence>
<gene>
    <name evidence="2" type="ORF">BJ212DRAFT_1480137</name>
</gene>
<comment type="caution">
    <text evidence="2">The sequence shown here is derived from an EMBL/GenBank/DDBJ whole genome shotgun (WGS) entry which is preliminary data.</text>
</comment>
<organism evidence="2 3">
    <name type="scientific">Suillus subaureus</name>
    <dbReference type="NCBI Taxonomy" id="48587"/>
    <lineage>
        <taxon>Eukaryota</taxon>
        <taxon>Fungi</taxon>
        <taxon>Dikarya</taxon>
        <taxon>Basidiomycota</taxon>
        <taxon>Agaricomycotina</taxon>
        <taxon>Agaricomycetes</taxon>
        <taxon>Agaricomycetidae</taxon>
        <taxon>Boletales</taxon>
        <taxon>Suillineae</taxon>
        <taxon>Suillaceae</taxon>
        <taxon>Suillus</taxon>
    </lineage>
</organism>
<dbReference type="EMBL" id="JABBWG010000013">
    <property type="protein sequence ID" value="KAG1817565.1"/>
    <property type="molecule type" value="Genomic_DNA"/>
</dbReference>
<dbReference type="Proteomes" id="UP000807769">
    <property type="component" value="Unassembled WGS sequence"/>
</dbReference>
<evidence type="ECO:0000313" key="2">
    <source>
        <dbReference type="EMBL" id="KAG1817565.1"/>
    </source>
</evidence>